<feature type="region of interest" description="Disordered" evidence="1">
    <location>
        <begin position="115"/>
        <end position="156"/>
    </location>
</feature>
<evidence type="ECO:0000259" key="2">
    <source>
        <dbReference type="Pfam" id="PF03432"/>
    </source>
</evidence>
<comment type="caution">
    <text evidence="3">The sequence shown here is derived from an EMBL/GenBank/DDBJ whole genome shotgun (WGS) entry which is preliminary data.</text>
</comment>
<dbReference type="EMBL" id="JBHSBM010000059">
    <property type="protein sequence ID" value="MFC4062775.1"/>
    <property type="molecule type" value="Genomic_DNA"/>
</dbReference>
<dbReference type="Pfam" id="PF03432">
    <property type="entry name" value="Relaxase"/>
    <property type="match status" value="1"/>
</dbReference>
<feature type="domain" description="MobA/VirD2-like nuclease" evidence="2">
    <location>
        <begin position="2"/>
        <end position="94"/>
    </location>
</feature>
<evidence type="ECO:0000313" key="4">
    <source>
        <dbReference type="Proteomes" id="UP001595850"/>
    </source>
</evidence>
<dbReference type="Proteomes" id="UP001595850">
    <property type="component" value="Unassembled WGS sequence"/>
</dbReference>
<protein>
    <submittedName>
        <fullName evidence="3">Relaxase/mobilization nuclease domain-containing protein</fullName>
    </submittedName>
</protein>
<name>A0ABV8ILS6_9ACTN</name>
<sequence>MWHCALSLAPGECLTDEQWAEVARAAVAVLGFDGCGGRAPCRWIAVHHGSSAGGNDHIHLAVNLVRDDCRLARPGRDRMVMSALCGRMERRFGLRVVEGRARRGLPGLSRAEIERARRGRGAGTGPPSRGAGQGPGRTEPDRIVLPRRVRAAAAAA</sequence>
<evidence type="ECO:0000256" key="1">
    <source>
        <dbReference type="SAM" id="MobiDB-lite"/>
    </source>
</evidence>
<evidence type="ECO:0000313" key="3">
    <source>
        <dbReference type="EMBL" id="MFC4062775.1"/>
    </source>
</evidence>
<reference evidence="4" key="1">
    <citation type="journal article" date="2019" name="Int. J. Syst. Evol. Microbiol.">
        <title>The Global Catalogue of Microorganisms (GCM) 10K type strain sequencing project: providing services to taxonomists for standard genome sequencing and annotation.</title>
        <authorList>
            <consortium name="The Broad Institute Genomics Platform"/>
            <consortium name="The Broad Institute Genome Sequencing Center for Infectious Disease"/>
            <person name="Wu L."/>
            <person name="Ma J."/>
        </authorList>
    </citation>
    <scope>NUCLEOTIDE SEQUENCE [LARGE SCALE GENOMIC DNA]</scope>
    <source>
        <strain evidence="4">TBRC 4489</strain>
    </source>
</reference>
<gene>
    <name evidence="3" type="ORF">ACFOWE_31175</name>
</gene>
<dbReference type="InterPro" id="IPR005094">
    <property type="entry name" value="Endonuclease_MobA/VirD2"/>
</dbReference>
<feature type="non-terminal residue" evidence="3">
    <location>
        <position position="156"/>
    </location>
</feature>
<accession>A0ABV8ILS6</accession>
<organism evidence="3 4">
    <name type="scientific">Planomonospora corallina</name>
    <dbReference type="NCBI Taxonomy" id="1806052"/>
    <lineage>
        <taxon>Bacteria</taxon>
        <taxon>Bacillati</taxon>
        <taxon>Actinomycetota</taxon>
        <taxon>Actinomycetes</taxon>
        <taxon>Streptosporangiales</taxon>
        <taxon>Streptosporangiaceae</taxon>
        <taxon>Planomonospora</taxon>
    </lineage>
</organism>
<keyword evidence="4" id="KW-1185">Reference proteome</keyword>
<dbReference type="RefSeq" id="WP_377294196.1">
    <property type="nucleotide sequence ID" value="NZ_JBHSBM010000059.1"/>
</dbReference>
<proteinExistence type="predicted"/>